<evidence type="ECO:0000313" key="2">
    <source>
        <dbReference type="Proteomes" id="UP001200642"/>
    </source>
</evidence>
<name>A0AAE3ERV0_9FLAO</name>
<gene>
    <name evidence="1" type="ORF">K8352_03350</name>
</gene>
<keyword evidence="2" id="KW-1185">Reference proteome</keyword>
<dbReference type="Proteomes" id="UP001200642">
    <property type="component" value="Unassembled WGS sequence"/>
</dbReference>
<dbReference type="EMBL" id="JAIRBC010000003">
    <property type="protein sequence ID" value="MCG2459773.1"/>
    <property type="molecule type" value="Genomic_DNA"/>
</dbReference>
<dbReference type="AlphaFoldDB" id="A0AAE3ERV0"/>
<reference evidence="1" key="1">
    <citation type="submission" date="2023-02" db="EMBL/GenBank/DDBJ databases">
        <title>Genome of Flavobacteriaceae gen. nov. sp. strain F89.</title>
        <authorList>
            <person name="Wang Y."/>
        </authorList>
    </citation>
    <scope>NUCLEOTIDE SEQUENCE</scope>
    <source>
        <strain evidence="1">F89</strain>
    </source>
</reference>
<evidence type="ECO:0000313" key="1">
    <source>
        <dbReference type="EMBL" id="MCG2459773.1"/>
    </source>
</evidence>
<accession>A0AAE3ERV0</accession>
<comment type="caution">
    <text evidence="1">The sequence shown here is derived from an EMBL/GenBank/DDBJ whole genome shotgun (WGS) entry which is preliminary data.</text>
</comment>
<organism evidence="1 2">
    <name type="scientific">Cerina litoralis</name>
    <dbReference type="NCBI Taxonomy" id="2874477"/>
    <lineage>
        <taxon>Bacteria</taxon>
        <taxon>Pseudomonadati</taxon>
        <taxon>Bacteroidota</taxon>
        <taxon>Flavobacteriia</taxon>
        <taxon>Flavobacteriales</taxon>
        <taxon>Flavobacteriaceae</taxon>
        <taxon>Cerina</taxon>
    </lineage>
</organism>
<proteinExistence type="predicted"/>
<protein>
    <recommendedName>
        <fullName evidence="3">DUF3887 domain-containing protein</fullName>
    </recommendedName>
</protein>
<dbReference type="RefSeq" id="WP_317900917.1">
    <property type="nucleotide sequence ID" value="NZ_JAIRBC010000003.1"/>
</dbReference>
<evidence type="ECO:0008006" key="3">
    <source>
        <dbReference type="Google" id="ProtNLM"/>
    </source>
</evidence>
<sequence length="136" mass="15937">MKTILSSNKLALATILFMMGTIIAKGQSPEEILKKRAEEMYEVLKCSDENNWKNYIKSNYSKKMLEKYELSRHVAMFKNLNRNFTKSKLNSIEIKNQEVLMLIERTTDKHLVTFELNYDKEDDFKFNGISIEAGEL</sequence>